<dbReference type="AlphaFoldDB" id="A0A671N211"/>
<sequence length="122" mass="13877">MGNLNKFIKSNSNDTSLTLFFFDILRSSTSSGSAVLASTQEEKDVTEEDKEAMESSQPARPTYEERFLSGHNHPVTVSLRWRDYEPYSVENEEIMKHMATGYHGNPDTSAKTRAIYDLMECE</sequence>
<evidence type="ECO:0000313" key="3">
    <source>
        <dbReference type="Proteomes" id="UP000472260"/>
    </source>
</evidence>
<evidence type="ECO:0000313" key="2">
    <source>
        <dbReference type="Ensembl" id="ENSSANP00000039368.1"/>
    </source>
</evidence>
<reference evidence="2" key="1">
    <citation type="submission" date="2025-08" db="UniProtKB">
        <authorList>
            <consortium name="Ensembl"/>
        </authorList>
    </citation>
    <scope>IDENTIFICATION</scope>
</reference>
<protein>
    <submittedName>
        <fullName evidence="2">Uncharacterized protein</fullName>
    </submittedName>
</protein>
<proteinExistence type="predicted"/>
<dbReference type="Proteomes" id="UP000472260">
    <property type="component" value="Unassembled WGS sequence"/>
</dbReference>
<feature type="region of interest" description="Disordered" evidence="1">
    <location>
        <begin position="31"/>
        <end position="63"/>
    </location>
</feature>
<keyword evidence="3" id="KW-1185">Reference proteome</keyword>
<accession>A0A671N211</accession>
<name>A0A671N211_9TELE</name>
<dbReference type="Ensembl" id="ENSSANT00000041886.1">
    <property type="protein sequence ID" value="ENSSANP00000039368.1"/>
    <property type="gene ID" value="ENSSANG00000019995.1"/>
</dbReference>
<organism evidence="2 3">
    <name type="scientific">Sinocyclocheilus anshuiensis</name>
    <dbReference type="NCBI Taxonomy" id="1608454"/>
    <lineage>
        <taxon>Eukaryota</taxon>
        <taxon>Metazoa</taxon>
        <taxon>Chordata</taxon>
        <taxon>Craniata</taxon>
        <taxon>Vertebrata</taxon>
        <taxon>Euteleostomi</taxon>
        <taxon>Actinopterygii</taxon>
        <taxon>Neopterygii</taxon>
        <taxon>Teleostei</taxon>
        <taxon>Ostariophysi</taxon>
        <taxon>Cypriniformes</taxon>
        <taxon>Cyprinidae</taxon>
        <taxon>Cyprininae</taxon>
        <taxon>Sinocyclocheilus</taxon>
    </lineage>
</organism>
<reference evidence="2" key="2">
    <citation type="submission" date="2025-09" db="UniProtKB">
        <authorList>
            <consortium name="Ensembl"/>
        </authorList>
    </citation>
    <scope>IDENTIFICATION</scope>
</reference>
<evidence type="ECO:0000256" key="1">
    <source>
        <dbReference type="SAM" id="MobiDB-lite"/>
    </source>
</evidence>